<name>A0A8A3PHV8_9HELO</name>
<dbReference type="Gene3D" id="1.10.340.70">
    <property type="match status" value="1"/>
</dbReference>
<keyword evidence="2" id="KW-0645">Protease</keyword>
<evidence type="ECO:0000256" key="2">
    <source>
        <dbReference type="ARBA" id="ARBA00022670"/>
    </source>
</evidence>
<dbReference type="Pfam" id="PF24626">
    <property type="entry name" value="SH3_Tf2-1"/>
    <property type="match status" value="1"/>
</dbReference>
<dbReference type="SUPFAM" id="SSF54160">
    <property type="entry name" value="Chromo domain-like"/>
    <property type="match status" value="1"/>
</dbReference>
<dbReference type="InterPro" id="IPR041588">
    <property type="entry name" value="Integrase_H2C2"/>
</dbReference>
<feature type="compositionally biased region" description="Pro residues" evidence="12">
    <location>
        <begin position="58"/>
        <end position="71"/>
    </location>
</feature>
<evidence type="ECO:0000256" key="3">
    <source>
        <dbReference type="ARBA" id="ARBA00022723"/>
    </source>
</evidence>
<organism evidence="14 15">
    <name type="scientific">Monilinia vaccinii-corymbosi</name>
    <dbReference type="NCBI Taxonomy" id="61207"/>
    <lineage>
        <taxon>Eukaryota</taxon>
        <taxon>Fungi</taxon>
        <taxon>Dikarya</taxon>
        <taxon>Ascomycota</taxon>
        <taxon>Pezizomycotina</taxon>
        <taxon>Leotiomycetes</taxon>
        <taxon>Helotiales</taxon>
        <taxon>Sclerotiniaceae</taxon>
        <taxon>Monilinia</taxon>
    </lineage>
</organism>
<dbReference type="GO" id="GO:0004190">
    <property type="term" value="F:aspartic-type endopeptidase activity"/>
    <property type="evidence" value="ECO:0007669"/>
    <property type="project" value="UniProtKB-KW"/>
</dbReference>
<keyword evidence="7" id="KW-0229">DNA integration</keyword>
<evidence type="ECO:0000259" key="13">
    <source>
        <dbReference type="PROSITE" id="PS50013"/>
    </source>
</evidence>
<dbReference type="GO" id="GO:0006508">
    <property type="term" value="P:proteolysis"/>
    <property type="evidence" value="ECO:0007669"/>
    <property type="project" value="UniProtKB-KW"/>
</dbReference>
<evidence type="ECO:0000256" key="7">
    <source>
        <dbReference type="ARBA" id="ARBA00022908"/>
    </source>
</evidence>
<keyword evidence="3" id="KW-0479">Metal-binding</keyword>
<protein>
    <recommendedName>
        <fullName evidence="13">Chromo domain-containing protein</fullName>
    </recommendedName>
</protein>
<keyword evidence="9" id="KW-0548">Nucleotidyltransferase</keyword>
<accession>A0A8A3PHV8</accession>
<dbReference type="InterPro" id="IPR012337">
    <property type="entry name" value="RNaseH-like_sf"/>
</dbReference>
<dbReference type="GO" id="GO:0006338">
    <property type="term" value="P:chromatin remodeling"/>
    <property type="evidence" value="ECO:0007669"/>
    <property type="project" value="UniProtKB-ARBA"/>
</dbReference>
<dbReference type="Pfam" id="PF17921">
    <property type="entry name" value="Integrase_H2C2"/>
    <property type="match status" value="1"/>
</dbReference>
<dbReference type="InterPro" id="IPR050951">
    <property type="entry name" value="Retrovirus_Pol_polyprotein"/>
</dbReference>
<dbReference type="GO" id="GO:0003677">
    <property type="term" value="F:DNA binding"/>
    <property type="evidence" value="ECO:0007669"/>
    <property type="project" value="UniProtKB-KW"/>
</dbReference>
<dbReference type="GO" id="GO:0003887">
    <property type="term" value="F:DNA-directed DNA polymerase activity"/>
    <property type="evidence" value="ECO:0007669"/>
    <property type="project" value="UniProtKB-KW"/>
</dbReference>
<keyword evidence="8" id="KW-0695">RNA-directed DNA polymerase</keyword>
<evidence type="ECO:0000256" key="6">
    <source>
        <dbReference type="ARBA" id="ARBA00022842"/>
    </source>
</evidence>
<dbReference type="InterPro" id="IPR023780">
    <property type="entry name" value="Chromo_domain"/>
</dbReference>
<dbReference type="Gene3D" id="2.40.50.40">
    <property type="match status" value="1"/>
</dbReference>
<feature type="domain" description="Chromo" evidence="13">
    <location>
        <begin position="483"/>
        <end position="545"/>
    </location>
</feature>
<dbReference type="InterPro" id="IPR036397">
    <property type="entry name" value="RNaseH_sf"/>
</dbReference>
<evidence type="ECO:0000256" key="8">
    <source>
        <dbReference type="ARBA" id="ARBA00022918"/>
    </source>
</evidence>
<dbReference type="InterPro" id="IPR000953">
    <property type="entry name" value="Chromo/chromo_shadow_dom"/>
</dbReference>
<dbReference type="GO" id="GO:0006310">
    <property type="term" value="P:DNA recombination"/>
    <property type="evidence" value="ECO:0007669"/>
    <property type="project" value="UniProtKB-KW"/>
</dbReference>
<evidence type="ECO:0000256" key="1">
    <source>
        <dbReference type="ARBA" id="ARBA00011353"/>
    </source>
</evidence>
<evidence type="ECO:0000313" key="14">
    <source>
        <dbReference type="EMBL" id="QSZ34660.1"/>
    </source>
</evidence>
<proteinExistence type="predicted"/>
<dbReference type="OrthoDB" id="3561256at2759"/>
<keyword evidence="15" id="KW-1185">Reference proteome</keyword>
<reference evidence="14" key="1">
    <citation type="submission" date="2020-10" db="EMBL/GenBank/DDBJ databases">
        <title>Genome Sequence of Monilinia vaccinii-corymbosi Sheds Light on Mummy Berry Disease Infection of Blueberry and Mating Type.</title>
        <authorList>
            <person name="Yow A.G."/>
            <person name="Zhang Y."/>
            <person name="Bansal K."/>
            <person name="Eacker S.M."/>
            <person name="Sullivan S."/>
            <person name="Liachko I."/>
            <person name="Cubeta M.A."/>
            <person name="Rollins J.A."/>
            <person name="Ashrafi H."/>
        </authorList>
    </citation>
    <scope>NUCLEOTIDE SEQUENCE</scope>
    <source>
        <strain evidence="14">RL-1</strain>
    </source>
</reference>
<feature type="compositionally biased region" description="Polar residues" evidence="12">
    <location>
        <begin position="47"/>
        <end position="56"/>
    </location>
</feature>
<evidence type="ECO:0000256" key="9">
    <source>
        <dbReference type="ARBA" id="ARBA00022932"/>
    </source>
</evidence>
<dbReference type="PANTHER" id="PTHR37984:SF5">
    <property type="entry name" value="PROTEIN NYNRIN-LIKE"/>
    <property type="match status" value="1"/>
</dbReference>
<dbReference type="Proteomes" id="UP000672032">
    <property type="component" value="Chromosome 5"/>
</dbReference>
<keyword evidence="6" id="KW-0460">Magnesium</keyword>
<dbReference type="AlphaFoldDB" id="A0A8A3PHV8"/>
<gene>
    <name evidence="14" type="ORF">DSL72_007514</name>
</gene>
<comment type="subunit">
    <text evidence="1">Component of the NuA4 histone acetyltransferase complex.</text>
</comment>
<evidence type="ECO:0000256" key="12">
    <source>
        <dbReference type="SAM" id="MobiDB-lite"/>
    </source>
</evidence>
<dbReference type="PANTHER" id="PTHR37984">
    <property type="entry name" value="PROTEIN CBG26694"/>
    <property type="match status" value="1"/>
</dbReference>
<evidence type="ECO:0000256" key="4">
    <source>
        <dbReference type="ARBA" id="ARBA00022750"/>
    </source>
</evidence>
<dbReference type="GO" id="GO:0046872">
    <property type="term" value="F:metal ion binding"/>
    <property type="evidence" value="ECO:0007669"/>
    <property type="project" value="UniProtKB-KW"/>
</dbReference>
<feature type="region of interest" description="Disordered" evidence="12">
    <location>
        <begin position="1"/>
        <end position="71"/>
    </location>
</feature>
<dbReference type="InterPro" id="IPR016197">
    <property type="entry name" value="Chromo-like_dom_sf"/>
</dbReference>
<dbReference type="InterPro" id="IPR056924">
    <property type="entry name" value="SH3_Tf2-1"/>
</dbReference>
<dbReference type="PROSITE" id="PS50013">
    <property type="entry name" value="CHROMO_2"/>
    <property type="match status" value="1"/>
</dbReference>
<dbReference type="EMBL" id="CP063409">
    <property type="protein sequence ID" value="QSZ34660.1"/>
    <property type="molecule type" value="Genomic_DNA"/>
</dbReference>
<keyword evidence="10" id="KW-0238">DNA-binding</keyword>
<keyword evidence="4" id="KW-0064">Aspartyl protease</keyword>
<sequence>MFLPVSAPTTLHTERNCPIPTIPPEAPAPVPDPVSALPKKKVRFAVTTRSQAVRTNSSPPPEPSVPVPIAPIPEESLREPARSPEPDTPAPELLELPESLEGLFKEGYAVDPLPLSVLDALRKGNSRYPKITLSDCQENNGLLYYRGKLYVPALDELKAALLRLYHDSPVTGHPHRTRTFELLSRDYYWPGYYDYVSCWVRNCHSCHRAAPNRRGQEGVLRLLPIPQQAWLHISVDFITHLPRSSGYDTIFVVVDRLTKMKHFLLCYAINVKLSTTYHFETDGQTEHVNAMLEQYLRSYVVYLQDDWAEWLPLAEFACNTAWSESSCMTPFFANYSYHSRLGFEPAPVSNKPAIRDAEKLIKKMETISAHLQTELTASQTHYSKNADTRRSPARRYSVEDLVWLDARNIKTLQPQKKLDWKNLNPFKVIEMISPYAYKLELPASMRNHPVFNVNLLYPVTDDPLPGQRNPPPPPIEVEGIEQFEVEEILDSRIERRGRGGPRLKYTVKWIGYDSPIEEPAKYLEDCPKLITAFHCRYPEKPGPHNLSRLNRARA</sequence>
<feature type="compositionally biased region" description="Pro residues" evidence="12">
    <location>
        <begin position="20"/>
        <end position="32"/>
    </location>
</feature>
<dbReference type="Gene3D" id="3.30.420.10">
    <property type="entry name" value="Ribonuclease H-like superfamily/Ribonuclease H"/>
    <property type="match status" value="2"/>
</dbReference>
<evidence type="ECO:0000313" key="15">
    <source>
        <dbReference type="Proteomes" id="UP000672032"/>
    </source>
</evidence>
<keyword evidence="5" id="KW-0378">Hydrolase</keyword>
<evidence type="ECO:0000256" key="11">
    <source>
        <dbReference type="ARBA" id="ARBA00023172"/>
    </source>
</evidence>
<dbReference type="GO" id="GO:0003964">
    <property type="term" value="F:RNA-directed DNA polymerase activity"/>
    <property type="evidence" value="ECO:0007669"/>
    <property type="project" value="UniProtKB-KW"/>
</dbReference>
<keyword evidence="9" id="KW-0239">DNA-directed DNA polymerase</keyword>
<evidence type="ECO:0000256" key="5">
    <source>
        <dbReference type="ARBA" id="ARBA00022801"/>
    </source>
</evidence>
<dbReference type="SMART" id="SM00298">
    <property type="entry name" value="CHROMO"/>
    <property type="match status" value="1"/>
</dbReference>
<evidence type="ECO:0000256" key="10">
    <source>
        <dbReference type="ARBA" id="ARBA00023125"/>
    </source>
</evidence>
<keyword evidence="11" id="KW-0233">DNA recombination</keyword>
<keyword evidence="9" id="KW-0808">Transferase</keyword>
<dbReference type="SUPFAM" id="SSF53098">
    <property type="entry name" value="Ribonuclease H-like"/>
    <property type="match status" value="1"/>
</dbReference>
<dbReference type="Pfam" id="PF00385">
    <property type="entry name" value="Chromo"/>
    <property type="match status" value="1"/>
</dbReference>
<dbReference type="GO" id="GO:0015074">
    <property type="term" value="P:DNA integration"/>
    <property type="evidence" value="ECO:0007669"/>
    <property type="project" value="UniProtKB-KW"/>
</dbReference>